<organism evidence="2 3">
    <name type="scientific">Pseudonocardia endophytica</name>
    <dbReference type="NCBI Taxonomy" id="401976"/>
    <lineage>
        <taxon>Bacteria</taxon>
        <taxon>Bacillati</taxon>
        <taxon>Actinomycetota</taxon>
        <taxon>Actinomycetes</taxon>
        <taxon>Pseudonocardiales</taxon>
        <taxon>Pseudonocardiaceae</taxon>
        <taxon>Pseudonocardia</taxon>
    </lineage>
</organism>
<dbReference type="InterPro" id="IPR021414">
    <property type="entry name" value="DUF3054"/>
</dbReference>
<feature type="transmembrane region" description="Helical" evidence="1">
    <location>
        <begin position="91"/>
        <end position="109"/>
    </location>
</feature>
<reference evidence="2 3" key="1">
    <citation type="submission" date="2019-03" db="EMBL/GenBank/DDBJ databases">
        <title>Sequencing the genomes of 1000 actinobacteria strains.</title>
        <authorList>
            <person name="Klenk H.-P."/>
        </authorList>
    </citation>
    <scope>NUCLEOTIDE SEQUENCE [LARGE SCALE GENOMIC DNA]</scope>
    <source>
        <strain evidence="2 3">DSM 44969</strain>
    </source>
</reference>
<keyword evidence="1" id="KW-1133">Transmembrane helix</keyword>
<gene>
    <name evidence="2" type="ORF">EV378_1198</name>
</gene>
<keyword evidence="1" id="KW-0472">Membrane</keyword>
<evidence type="ECO:0000313" key="2">
    <source>
        <dbReference type="EMBL" id="TCK25391.1"/>
    </source>
</evidence>
<comment type="caution">
    <text evidence="2">The sequence shown here is derived from an EMBL/GenBank/DDBJ whole genome shotgun (WGS) entry which is preliminary data.</text>
</comment>
<evidence type="ECO:0000256" key="1">
    <source>
        <dbReference type="SAM" id="Phobius"/>
    </source>
</evidence>
<sequence length="127" mass="13208">MSRSRLPLLVLVADLVAVIVFAAIGRASHGEDGLAGLVATAAPFLAAALAAWATPWARAEPVSLRAGFLTVGVTAVLGLLLRWGFTGHAPPWTFVLVTIGSLAVLMLGWRAVAALTRSRVAGRSARR</sequence>
<feature type="transmembrane region" description="Helical" evidence="1">
    <location>
        <begin position="33"/>
        <end position="54"/>
    </location>
</feature>
<name>A0A4R1HVD6_PSEEN</name>
<dbReference type="AlphaFoldDB" id="A0A4R1HVD6"/>
<dbReference type="Proteomes" id="UP000295560">
    <property type="component" value="Unassembled WGS sequence"/>
</dbReference>
<keyword evidence="1" id="KW-0812">Transmembrane</keyword>
<protein>
    <submittedName>
        <fullName evidence="2">DUF3054 family protein</fullName>
    </submittedName>
</protein>
<dbReference type="OrthoDB" id="3576469at2"/>
<feature type="transmembrane region" description="Helical" evidence="1">
    <location>
        <begin position="7"/>
        <end position="27"/>
    </location>
</feature>
<keyword evidence="3" id="KW-1185">Reference proteome</keyword>
<dbReference type="PANTHER" id="PTHR35283:SF3">
    <property type="entry name" value="T12C22.21 PROTEIN"/>
    <property type="match status" value="1"/>
</dbReference>
<dbReference type="RefSeq" id="WP_132421702.1">
    <property type="nucleotide sequence ID" value="NZ_SMFZ01000001.1"/>
</dbReference>
<dbReference type="Pfam" id="PF11255">
    <property type="entry name" value="DUF3054"/>
    <property type="match status" value="1"/>
</dbReference>
<feature type="transmembrane region" description="Helical" evidence="1">
    <location>
        <begin position="66"/>
        <end position="85"/>
    </location>
</feature>
<evidence type="ECO:0000313" key="3">
    <source>
        <dbReference type="Proteomes" id="UP000295560"/>
    </source>
</evidence>
<accession>A0A4R1HVD6</accession>
<dbReference type="EMBL" id="SMFZ01000001">
    <property type="protein sequence ID" value="TCK25391.1"/>
    <property type="molecule type" value="Genomic_DNA"/>
</dbReference>
<proteinExistence type="predicted"/>
<dbReference type="PANTHER" id="PTHR35283">
    <property type="entry name" value="T12C22.21 PROTEIN"/>
    <property type="match status" value="1"/>
</dbReference>